<dbReference type="Pfam" id="PF03083">
    <property type="entry name" value="MtN3_slv"/>
    <property type="match status" value="1"/>
</dbReference>
<reference evidence="2" key="1">
    <citation type="journal article" date="2020" name="Cell">
        <title>Large-Scale Comparative Analyses of Tick Genomes Elucidate Their Genetic Diversity and Vector Capacities.</title>
        <authorList>
            <consortium name="Tick Genome and Microbiome Consortium (TIGMIC)"/>
            <person name="Jia N."/>
            <person name="Wang J."/>
            <person name="Shi W."/>
            <person name="Du L."/>
            <person name="Sun Y."/>
            <person name="Zhan W."/>
            <person name="Jiang J.F."/>
            <person name="Wang Q."/>
            <person name="Zhang B."/>
            <person name="Ji P."/>
            <person name="Bell-Sakyi L."/>
            <person name="Cui X.M."/>
            <person name="Yuan T.T."/>
            <person name="Jiang B.G."/>
            <person name="Yang W.F."/>
            <person name="Lam T.T."/>
            <person name="Chang Q.C."/>
            <person name="Ding S.J."/>
            <person name="Wang X.J."/>
            <person name="Zhu J.G."/>
            <person name="Ruan X.D."/>
            <person name="Zhao L."/>
            <person name="Wei J.T."/>
            <person name="Ye R.Z."/>
            <person name="Que T.C."/>
            <person name="Du C.H."/>
            <person name="Zhou Y.H."/>
            <person name="Cheng J.X."/>
            <person name="Dai P.F."/>
            <person name="Guo W.B."/>
            <person name="Han X.H."/>
            <person name="Huang E.J."/>
            <person name="Li L.F."/>
            <person name="Wei W."/>
            <person name="Gao Y.C."/>
            <person name="Liu J.Z."/>
            <person name="Shao H.Z."/>
            <person name="Wang X."/>
            <person name="Wang C.C."/>
            <person name="Yang T.C."/>
            <person name="Huo Q.B."/>
            <person name="Li W."/>
            <person name="Chen H.Y."/>
            <person name="Chen S.E."/>
            <person name="Zhou L.G."/>
            <person name="Ni X.B."/>
            <person name="Tian J.H."/>
            <person name="Sheng Y."/>
            <person name="Liu T."/>
            <person name="Pan Y.S."/>
            <person name="Xia L.Y."/>
            <person name="Li J."/>
            <person name="Zhao F."/>
            <person name="Cao W.C."/>
        </authorList>
    </citation>
    <scope>NUCLEOTIDE SEQUENCE</scope>
    <source>
        <strain evidence="2">Rmic-2018</strain>
    </source>
</reference>
<organism evidence="2 3">
    <name type="scientific">Rhipicephalus microplus</name>
    <name type="common">Cattle tick</name>
    <name type="synonym">Boophilus microplus</name>
    <dbReference type="NCBI Taxonomy" id="6941"/>
    <lineage>
        <taxon>Eukaryota</taxon>
        <taxon>Metazoa</taxon>
        <taxon>Ecdysozoa</taxon>
        <taxon>Arthropoda</taxon>
        <taxon>Chelicerata</taxon>
        <taxon>Arachnida</taxon>
        <taxon>Acari</taxon>
        <taxon>Parasitiformes</taxon>
        <taxon>Ixodida</taxon>
        <taxon>Ixodoidea</taxon>
        <taxon>Ixodidae</taxon>
        <taxon>Rhipicephalinae</taxon>
        <taxon>Rhipicephalus</taxon>
        <taxon>Boophilus</taxon>
    </lineage>
</organism>
<dbReference type="VEuPathDB" id="VectorBase:LOC119181144"/>
<dbReference type="Proteomes" id="UP000821866">
    <property type="component" value="Chromosome 11"/>
</dbReference>
<evidence type="ECO:0000313" key="3">
    <source>
        <dbReference type="Proteomes" id="UP000821866"/>
    </source>
</evidence>
<gene>
    <name evidence="2" type="ORF">HPB51_008584</name>
</gene>
<dbReference type="OMA" id="VIWASAC"/>
<dbReference type="Gene3D" id="1.20.1280.290">
    <property type="match status" value="1"/>
</dbReference>
<proteinExistence type="predicted"/>
<keyword evidence="1" id="KW-0472">Membrane</keyword>
<keyword evidence="3" id="KW-1185">Reference proteome</keyword>
<feature type="transmembrane region" description="Helical" evidence="1">
    <location>
        <begin position="101"/>
        <end position="121"/>
    </location>
</feature>
<feature type="transmembrane region" description="Helical" evidence="1">
    <location>
        <begin position="12"/>
        <end position="34"/>
    </location>
</feature>
<keyword evidence="1" id="KW-1133">Transmembrane helix</keyword>
<sequence>MPTTTIMAEYRARIGCIAGFLTVSSFVGNLTMAWRVWIVGDSSGVAFLPMATTILCLHAWFHYGLAASNSDVIWASACGLILMAVNVIVHRTFSYDYGPGTILSATLVLMFLVSPMMPVTWLGRTALAWTLACNVAPVARILTYPLPEIGLWTVVICGLWALYGGLGRNVLLLVSNLVGVVVGSVEVALGSWMLPPNSFPRELF</sequence>
<dbReference type="EMBL" id="JABSTU010000003">
    <property type="protein sequence ID" value="KAH8035757.1"/>
    <property type="molecule type" value="Genomic_DNA"/>
</dbReference>
<protein>
    <submittedName>
        <fullName evidence="2">Uncharacterized protein</fullName>
    </submittedName>
</protein>
<dbReference type="InterPro" id="IPR004316">
    <property type="entry name" value="SWEET_rpt"/>
</dbReference>
<feature type="transmembrane region" description="Helical" evidence="1">
    <location>
        <begin position="141"/>
        <end position="163"/>
    </location>
</feature>
<name>A0A9J6ENN0_RHIMP</name>
<evidence type="ECO:0000256" key="1">
    <source>
        <dbReference type="SAM" id="Phobius"/>
    </source>
</evidence>
<feature type="transmembrane region" description="Helical" evidence="1">
    <location>
        <begin position="170"/>
        <end position="194"/>
    </location>
</feature>
<dbReference type="AlphaFoldDB" id="A0A9J6ENN0"/>
<feature type="transmembrane region" description="Helical" evidence="1">
    <location>
        <begin position="72"/>
        <end position="89"/>
    </location>
</feature>
<evidence type="ECO:0000313" key="2">
    <source>
        <dbReference type="EMBL" id="KAH8035757.1"/>
    </source>
</evidence>
<reference evidence="2" key="2">
    <citation type="submission" date="2021-09" db="EMBL/GenBank/DDBJ databases">
        <authorList>
            <person name="Jia N."/>
            <person name="Wang J."/>
            <person name="Shi W."/>
            <person name="Du L."/>
            <person name="Sun Y."/>
            <person name="Zhan W."/>
            <person name="Jiang J."/>
            <person name="Wang Q."/>
            <person name="Zhang B."/>
            <person name="Ji P."/>
            <person name="Sakyi L.B."/>
            <person name="Cui X."/>
            <person name="Yuan T."/>
            <person name="Jiang B."/>
            <person name="Yang W."/>
            <person name="Lam T.T.-Y."/>
            <person name="Chang Q."/>
            <person name="Ding S."/>
            <person name="Wang X."/>
            <person name="Zhu J."/>
            <person name="Ruan X."/>
            <person name="Zhao L."/>
            <person name="Wei J."/>
            <person name="Que T."/>
            <person name="Du C."/>
            <person name="Cheng J."/>
            <person name="Dai P."/>
            <person name="Han X."/>
            <person name="Huang E."/>
            <person name="Gao Y."/>
            <person name="Liu J."/>
            <person name="Shao H."/>
            <person name="Ye R."/>
            <person name="Li L."/>
            <person name="Wei W."/>
            <person name="Wang X."/>
            <person name="Wang C."/>
            <person name="Huo Q."/>
            <person name="Li W."/>
            <person name="Guo W."/>
            <person name="Chen H."/>
            <person name="Chen S."/>
            <person name="Zhou L."/>
            <person name="Zhou L."/>
            <person name="Ni X."/>
            <person name="Tian J."/>
            <person name="Zhou Y."/>
            <person name="Sheng Y."/>
            <person name="Liu T."/>
            <person name="Pan Y."/>
            <person name="Xia L."/>
            <person name="Li J."/>
            <person name="Zhao F."/>
            <person name="Cao W."/>
        </authorList>
    </citation>
    <scope>NUCLEOTIDE SEQUENCE</scope>
    <source>
        <strain evidence="2">Rmic-2018</strain>
        <tissue evidence="2">Larvae</tissue>
    </source>
</reference>
<comment type="caution">
    <text evidence="2">The sequence shown here is derived from an EMBL/GenBank/DDBJ whole genome shotgun (WGS) entry which is preliminary data.</text>
</comment>
<dbReference type="OrthoDB" id="409725at2759"/>
<keyword evidence="1" id="KW-0812">Transmembrane</keyword>
<feature type="transmembrane region" description="Helical" evidence="1">
    <location>
        <begin position="46"/>
        <end position="66"/>
    </location>
</feature>
<accession>A0A9J6ENN0</accession>
<dbReference type="GO" id="GO:0016020">
    <property type="term" value="C:membrane"/>
    <property type="evidence" value="ECO:0007669"/>
    <property type="project" value="InterPro"/>
</dbReference>